<name>A0A0F8WGV9_9ZZZZ</name>
<dbReference type="AlphaFoldDB" id="A0A0F8WGV9"/>
<dbReference type="EMBL" id="LAZR01069606">
    <property type="protein sequence ID" value="KKK47385.1"/>
    <property type="molecule type" value="Genomic_DNA"/>
</dbReference>
<evidence type="ECO:0000313" key="2">
    <source>
        <dbReference type="EMBL" id="KKK47385.1"/>
    </source>
</evidence>
<protein>
    <submittedName>
        <fullName evidence="2">Uncharacterized protein</fullName>
    </submittedName>
</protein>
<sequence length="54" mass="6272">MKPYKPNPRHHEHDWMQGRRRGNVLSLKCRDCPAVQFRPDIKPSDVGYPAALAM</sequence>
<comment type="caution">
    <text evidence="2">The sequence shown here is derived from an EMBL/GenBank/DDBJ whole genome shotgun (WGS) entry which is preliminary data.</text>
</comment>
<proteinExistence type="predicted"/>
<organism evidence="2">
    <name type="scientific">marine sediment metagenome</name>
    <dbReference type="NCBI Taxonomy" id="412755"/>
    <lineage>
        <taxon>unclassified sequences</taxon>
        <taxon>metagenomes</taxon>
        <taxon>ecological metagenomes</taxon>
    </lineage>
</organism>
<feature type="region of interest" description="Disordered" evidence="1">
    <location>
        <begin position="1"/>
        <end position="20"/>
    </location>
</feature>
<evidence type="ECO:0000256" key="1">
    <source>
        <dbReference type="SAM" id="MobiDB-lite"/>
    </source>
</evidence>
<accession>A0A0F8WGV9</accession>
<reference evidence="2" key="1">
    <citation type="journal article" date="2015" name="Nature">
        <title>Complex archaea that bridge the gap between prokaryotes and eukaryotes.</title>
        <authorList>
            <person name="Spang A."/>
            <person name="Saw J.H."/>
            <person name="Jorgensen S.L."/>
            <person name="Zaremba-Niedzwiedzka K."/>
            <person name="Martijn J."/>
            <person name="Lind A.E."/>
            <person name="van Eijk R."/>
            <person name="Schleper C."/>
            <person name="Guy L."/>
            <person name="Ettema T.J."/>
        </authorList>
    </citation>
    <scope>NUCLEOTIDE SEQUENCE</scope>
</reference>
<feature type="non-terminal residue" evidence="2">
    <location>
        <position position="54"/>
    </location>
</feature>
<gene>
    <name evidence="2" type="ORF">LCGC14_3155740</name>
</gene>